<sequence>MKMFVFNDSDDEYTVFASTQEDAEKKILEYFDSETAAIICPPEANSIEDLGIHYSAEYEVIEGAVLLRSLR</sequence>
<protein>
    <submittedName>
        <fullName evidence="1">Uncharacterized protein</fullName>
    </submittedName>
</protein>
<evidence type="ECO:0000313" key="1">
    <source>
        <dbReference type="EMBL" id="GAH53025.1"/>
    </source>
</evidence>
<dbReference type="EMBL" id="BARU01016825">
    <property type="protein sequence ID" value="GAH53025.1"/>
    <property type="molecule type" value="Genomic_DNA"/>
</dbReference>
<organism evidence="1">
    <name type="scientific">marine sediment metagenome</name>
    <dbReference type="NCBI Taxonomy" id="412755"/>
    <lineage>
        <taxon>unclassified sequences</taxon>
        <taxon>metagenomes</taxon>
        <taxon>ecological metagenomes</taxon>
    </lineage>
</organism>
<proteinExistence type="predicted"/>
<name>X1H7K7_9ZZZZ</name>
<dbReference type="AlphaFoldDB" id="X1H7K7"/>
<comment type="caution">
    <text evidence="1">The sequence shown here is derived from an EMBL/GenBank/DDBJ whole genome shotgun (WGS) entry which is preliminary data.</text>
</comment>
<accession>X1H7K7</accession>
<gene>
    <name evidence="1" type="ORF">S03H2_27941</name>
</gene>
<reference evidence="1" key="1">
    <citation type="journal article" date="2014" name="Front. Microbiol.">
        <title>High frequency of phylogenetically diverse reductive dehalogenase-homologous genes in deep subseafloor sedimentary metagenomes.</title>
        <authorList>
            <person name="Kawai M."/>
            <person name="Futagami T."/>
            <person name="Toyoda A."/>
            <person name="Takaki Y."/>
            <person name="Nishi S."/>
            <person name="Hori S."/>
            <person name="Arai W."/>
            <person name="Tsubouchi T."/>
            <person name="Morono Y."/>
            <person name="Uchiyama I."/>
            <person name="Ito T."/>
            <person name="Fujiyama A."/>
            <person name="Inagaki F."/>
            <person name="Takami H."/>
        </authorList>
    </citation>
    <scope>NUCLEOTIDE SEQUENCE</scope>
    <source>
        <strain evidence="1">Expedition CK06-06</strain>
    </source>
</reference>